<dbReference type="SUPFAM" id="SSF88723">
    <property type="entry name" value="PIN domain-like"/>
    <property type="match status" value="1"/>
</dbReference>
<dbReference type="Pfam" id="PF01850">
    <property type="entry name" value="PIN"/>
    <property type="match status" value="1"/>
</dbReference>
<comment type="caution">
    <text evidence="2">The sequence shown here is derived from an EMBL/GenBank/DDBJ whole genome shotgun (WGS) entry which is preliminary data.</text>
</comment>
<keyword evidence="3" id="KW-1185">Reference proteome</keyword>
<dbReference type="InterPro" id="IPR029060">
    <property type="entry name" value="PIN-like_dom_sf"/>
</dbReference>
<evidence type="ECO:0000259" key="1">
    <source>
        <dbReference type="Pfam" id="PF01850"/>
    </source>
</evidence>
<dbReference type="Gene3D" id="3.40.50.1010">
    <property type="entry name" value="5'-nuclease"/>
    <property type="match status" value="1"/>
</dbReference>
<dbReference type="InterPro" id="IPR052919">
    <property type="entry name" value="TA_system_RNase"/>
</dbReference>
<organism evidence="2 3">
    <name type="scientific">Roseofilum halophilum BLCC-M91</name>
    <dbReference type="NCBI Taxonomy" id="3022259"/>
    <lineage>
        <taxon>Bacteria</taxon>
        <taxon>Bacillati</taxon>
        <taxon>Cyanobacteriota</taxon>
        <taxon>Cyanophyceae</taxon>
        <taxon>Desertifilales</taxon>
        <taxon>Desertifilaceae</taxon>
        <taxon>Roseofilum</taxon>
        <taxon>Roseofilum halophilum</taxon>
    </lineage>
</organism>
<accession>A0ABT7BEC0</accession>
<dbReference type="PANTHER" id="PTHR36173:SF1">
    <property type="entry name" value="RIBONUCLEASE VAPC22"/>
    <property type="match status" value="1"/>
</dbReference>
<sequence>MKLLLDTHIWLWYRLGNPRLSLNLQTIINDQTNELWLSPMSIWETLLLAEKSRITLAPTAEQWIQNSLEELDTKEAPITNEIAILSRQLNLAHQDPGDRFIAATAVYYNLTLATVDANLTNASCLQTLS</sequence>
<dbReference type="Proteomes" id="UP001231370">
    <property type="component" value="Unassembled WGS sequence"/>
</dbReference>
<feature type="domain" description="PIN" evidence="1">
    <location>
        <begin position="4"/>
        <end position="121"/>
    </location>
</feature>
<evidence type="ECO:0000313" key="3">
    <source>
        <dbReference type="Proteomes" id="UP001231370"/>
    </source>
</evidence>
<dbReference type="RefSeq" id="WP_283760851.1">
    <property type="nucleotide sequence ID" value="NZ_JAQPOK010000010.1"/>
</dbReference>
<protein>
    <submittedName>
        <fullName evidence="2">PIN domain-containing protein</fullName>
    </submittedName>
</protein>
<dbReference type="PANTHER" id="PTHR36173">
    <property type="entry name" value="RIBONUCLEASE VAPC16-RELATED"/>
    <property type="match status" value="1"/>
</dbReference>
<evidence type="ECO:0000313" key="2">
    <source>
        <dbReference type="EMBL" id="MDJ1177520.1"/>
    </source>
</evidence>
<dbReference type="InterPro" id="IPR002716">
    <property type="entry name" value="PIN_dom"/>
</dbReference>
<proteinExistence type="predicted"/>
<name>A0ABT7BEC0_9CYAN</name>
<dbReference type="InterPro" id="IPR041705">
    <property type="entry name" value="PIN_Sll0205"/>
</dbReference>
<reference evidence="2 3" key="1">
    <citation type="submission" date="2023-01" db="EMBL/GenBank/DDBJ databases">
        <title>Novel diversity within Roseofilum (Cyanobacteria; Desertifilaceae) from marine benthic mats with descriptions of four novel species.</title>
        <authorList>
            <person name="Wang Y."/>
            <person name="Berthold D.E."/>
            <person name="Hu J."/>
            <person name="Lefler F.W."/>
            <person name="Laughinghouse H.D. IV."/>
        </authorList>
    </citation>
    <scope>NUCLEOTIDE SEQUENCE [LARGE SCALE GENOMIC DNA]</scope>
    <source>
        <strain evidence="2 3">BLCC-M91</strain>
    </source>
</reference>
<gene>
    <name evidence="2" type="ORF">PJF56_01460</name>
</gene>
<dbReference type="EMBL" id="JAQPOK010000010">
    <property type="protein sequence ID" value="MDJ1177520.1"/>
    <property type="molecule type" value="Genomic_DNA"/>
</dbReference>
<dbReference type="CDD" id="cd09872">
    <property type="entry name" value="PIN_Sll0205-like"/>
    <property type="match status" value="1"/>
</dbReference>